<gene>
    <name evidence="2" type="ORF">An16g02830</name>
</gene>
<evidence type="ECO:0000313" key="2">
    <source>
        <dbReference type="RefSeq" id="XP_059605602.1"/>
    </source>
</evidence>
<feature type="compositionally biased region" description="Basic and acidic residues" evidence="1">
    <location>
        <begin position="26"/>
        <end position="36"/>
    </location>
</feature>
<accession>A0AAJ8E3G1</accession>
<feature type="region of interest" description="Disordered" evidence="1">
    <location>
        <begin position="1"/>
        <end position="76"/>
    </location>
</feature>
<organism evidence="2">
    <name type="scientific">Aspergillus niger</name>
    <dbReference type="NCBI Taxonomy" id="5061"/>
    <lineage>
        <taxon>Eukaryota</taxon>
        <taxon>Fungi</taxon>
        <taxon>Dikarya</taxon>
        <taxon>Ascomycota</taxon>
        <taxon>Pezizomycotina</taxon>
        <taxon>Eurotiomycetes</taxon>
        <taxon>Eurotiomycetidae</taxon>
        <taxon>Eurotiales</taxon>
        <taxon>Aspergillaceae</taxon>
        <taxon>Aspergillus</taxon>
        <taxon>Aspergillus subgen. Circumdati</taxon>
    </lineage>
</organism>
<reference evidence="2" key="2">
    <citation type="submission" date="2025-08" db="UniProtKB">
        <authorList>
            <consortium name="RefSeq"/>
        </authorList>
    </citation>
    <scope>IDENTIFICATION</scope>
</reference>
<dbReference type="GeneID" id="84593353"/>
<protein>
    <submittedName>
        <fullName evidence="2">Uncharacterized protein</fullName>
    </submittedName>
</protein>
<proteinExistence type="predicted"/>
<dbReference type="KEGG" id="ang:An16g02830"/>
<dbReference type="VEuPathDB" id="FungiDB:An16g02830"/>
<name>A0AAJ8E3G1_ASPNG</name>
<reference evidence="2" key="1">
    <citation type="submission" date="2025-02" db="EMBL/GenBank/DDBJ databases">
        <authorList>
            <consortium name="NCBI Genome Project"/>
        </authorList>
    </citation>
    <scope>NUCLEOTIDE SEQUENCE</scope>
</reference>
<dbReference type="RefSeq" id="XP_059605602.1">
    <property type="nucleotide sequence ID" value="XM_059745006.1"/>
</dbReference>
<sequence length="88" mass="9753">MERHHSTPSYAKGIPQSEGRPSAYQDNHRGERHGADESGSWSFQRNAYDPSTGKSDSGLGDHGPMPEVDSRSNDPWILSVMPLIRFGE</sequence>
<dbReference type="AlphaFoldDB" id="A0AAJ8E3G1"/>
<evidence type="ECO:0000256" key="1">
    <source>
        <dbReference type="SAM" id="MobiDB-lite"/>
    </source>
</evidence>